<feature type="domain" description="RING-type" evidence="7">
    <location>
        <begin position="7"/>
        <end position="47"/>
    </location>
</feature>
<evidence type="ECO:0000256" key="3">
    <source>
        <dbReference type="ARBA" id="ARBA00023254"/>
    </source>
</evidence>
<feature type="compositionally biased region" description="Basic and acidic residues" evidence="6">
    <location>
        <begin position="207"/>
        <end position="217"/>
    </location>
</feature>
<evidence type="ECO:0000256" key="4">
    <source>
        <dbReference type="PROSITE-ProRule" id="PRU00175"/>
    </source>
</evidence>
<sequence>MSDWLHCNVCFRLPKEKTDVPFFFTSCGHVLCGNCNNTEHVGKCLVCGHSITLLQINRNMRSDVQMFFRDPKDLLKRYVENVIAVLDFQNGHRTRLNKAQLEQKRKAAKLIEYSRAELNNRTQETKKLAAQMDALREETDKLRYRCQKLESLINEYETQSCQRMRTPRLSKRSRSFGSAGSGGVHSRSLLDFSFPASNIPNTKYRSKRSEMKRRSESLELASNSLVNESTEQSSAMTGSILTTPYILGVKNSTHFERMHRSTACEGYLRQPFVF</sequence>
<evidence type="ECO:0000256" key="2">
    <source>
        <dbReference type="ARBA" id="ARBA00022833"/>
    </source>
</evidence>
<dbReference type="GO" id="GO:0008270">
    <property type="term" value="F:zinc ion binding"/>
    <property type="evidence" value="ECO:0007669"/>
    <property type="project" value="UniProtKB-KW"/>
</dbReference>
<feature type="region of interest" description="Disordered" evidence="6">
    <location>
        <begin position="201"/>
        <end position="231"/>
    </location>
</feature>
<dbReference type="PROSITE" id="PS50089">
    <property type="entry name" value="ZF_RING_2"/>
    <property type="match status" value="1"/>
</dbReference>
<feature type="compositionally biased region" description="Polar residues" evidence="6">
    <location>
        <begin position="220"/>
        <end position="231"/>
    </location>
</feature>
<dbReference type="GO" id="GO:0016925">
    <property type="term" value="P:protein sumoylation"/>
    <property type="evidence" value="ECO:0007669"/>
    <property type="project" value="TreeGrafter"/>
</dbReference>
<dbReference type="GO" id="GO:0000795">
    <property type="term" value="C:synaptonemal complex"/>
    <property type="evidence" value="ECO:0007669"/>
    <property type="project" value="InterPro"/>
</dbReference>
<keyword evidence="5" id="KW-0175">Coiled coil</keyword>
<organism evidence="8">
    <name type="scientific">Ascaris suum</name>
    <name type="common">Pig roundworm</name>
    <name type="synonym">Ascaris lumbricoides</name>
    <dbReference type="NCBI Taxonomy" id="6253"/>
    <lineage>
        <taxon>Eukaryota</taxon>
        <taxon>Metazoa</taxon>
        <taxon>Ecdysozoa</taxon>
        <taxon>Nematoda</taxon>
        <taxon>Chromadorea</taxon>
        <taxon>Rhabditida</taxon>
        <taxon>Spirurina</taxon>
        <taxon>Ascaridomorpha</taxon>
        <taxon>Ascaridoidea</taxon>
        <taxon>Ascarididae</taxon>
        <taxon>Ascaris</taxon>
    </lineage>
</organism>
<evidence type="ECO:0000256" key="6">
    <source>
        <dbReference type="SAM" id="MobiDB-lite"/>
    </source>
</evidence>
<accession>F1L8V5</accession>
<dbReference type="AlphaFoldDB" id="F1L8V5"/>
<evidence type="ECO:0000313" key="8">
    <source>
        <dbReference type="EMBL" id="ADY46559.1"/>
    </source>
</evidence>
<evidence type="ECO:0000256" key="5">
    <source>
        <dbReference type="SAM" id="Coils"/>
    </source>
</evidence>
<dbReference type="GO" id="GO:0007129">
    <property type="term" value="P:homologous chromosome pairing at meiosis"/>
    <property type="evidence" value="ECO:0007669"/>
    <property type="project" value="TreeGrafter"/>
</dbReference>
<dbReference type="InterPro" id="IPR042123">
    <property type="entry name" value="Zip3/RNF212-like"/>
</dbReference>
<dbReference type="Gene3D" id="3.30.40.10">
    <property type="entry name" value="Zinc/RING finger domain, C3HC4 (zinc finger)"/>
    <property type="match status" value="1"/>
</dbReference>
<proteinExistence type="evidence at transcript level"/>
<dbReference type="InterPro" id="IPR013083">
    <property type="entry name" value="Znf_RING/FYVE/PHD"/>
</dbReference>
<dbReference type="PANTHER" id="PTHR22663">
    <property type="entry name" value="RING FINGER PROTEIN NARYA-RELATED"/>
    <property type="match status" value="1"/>
</dbReference>
<dbReference type="EMBL" id="JI174063">
    <property type="protein sequence ID" value="ADY46559.1"/>
    <property type="molecule type" value="mRNA"/>
</dbReference>
<dbReference type="GO" id="GO:0019789">
    <property type="term" value="F:SUMO transferase activity"/>
    <property type="evidence" value="ECO:0007669"/>
    <property type="project" value="InterPro"/>
</dbReference>
<feature type="compositionally biased region" description="Basic residues" evidence="6">
    <location>
        <begin position="165"/>
        <end position="174"/>
    </location>
</feature>
<feature type="coiled-coil region" evidence="5">
    <location>
        <begin position="118"/>
        <end position="159"/>
    </location>
</feature>
<protein>
    <submittedName>
        <fullName evidence="8">RING finger protein</fullName>
    </submittedName>
</protein>
<keyword evidence="1 4" id="KW-0863">Zinc-finger</keyword>
<dbReference type="InterPro" id="IPR001841">
    <property type="entry name" value="Znf_RING"/>
</dbReference>
<evidence type="ECO:0000259" key="7">
    <source>
        <dbReference type="PROSITE" id="PS50089"/>
    </source>
</evidence>
<keyword evidence="1 4" id="KW-0479">Metal-binding</keyword>
<evidence type="ECO:0000256" key="1">
    <source>
        <dbReference type="ARBA" id="ARBA00022771"/>
    </source>
</evidence>
<dbReference type="SUPFAM" id="SSF57850">
    <property type="entry name" value="RING/U-box"/>
    <property type="match status" value="1"/>
</dbReference>
<feature type="region of interest" description="Disordered" evidence="6">
    <location>
        <begin position="163"/>
        <end position="184"/>
    </location>
</feature>
<keyword evidence="3" id="KW-0469">Meiosis</keyword>
<dbReference type="Pfam" id="PF14634">
    <property type="entry name" value="zf-RING_5"/>
    <property type="match status" value="1"/>
</dbReference>
<reference evidence="8" key="1">
    <citation type="journal article" date="2011" name="Genome Res.">
        <title>Deep small RNA sequencing from the nematode Ascaris reveals conservation, functional diversification, and novel developmental profiles.</title>
        <authorList>
            <person name="Wang J."/>
            <person name="Czech B."/>
            <person name="Crunk A."/>
            <person name="Wallace A."/>
            <person name="Mitreva M."/>
            <person name="Hannon G.J."/>
            <person name="Davis R.E."/>
        </authorList>
    </citation>
    <scope>NUCLEOTIDE SEQUENCE</scope>
</reference>
<keyword evidence="2" id="KW-0862">Zinc</keyword>
<name>F1L8V5_ASCSU</name>
<dbReference type="GO" id="GO:0007131">
    <property type="term" value="P:reciprocal meiotic recombination"/>
    <property type="evidence" value="ECO:0007669"/>
    <property type="project" value="InterPro"/>
</dbReference>
<dbReference type="PANTHER" id="PTHR22663:SF17">
    <property type="entry name" value="RING FINGER PROTEIN NARYA-RELATED"/>
    <property type="match status" value="1"/>
</dbReference>